<sequence length="41" mass="4454">MEREHEELIDLGAASVETQGPDGQQLELSVIGKPFGIDNDD</sequence>
<organism evidence="2">
    <name type="scientific">uncultured Sphingopyxis sp</name>
    <dbReference type="NCBI Taxonomy" id="310581"/>
    <lineage>
        <taxon>Bacteria</taxon>
        <taxon>Pseudomonadati</taxon>
        <taxon>Pseudomonadota</taxon>
        <taxon>Alphaproteobacteria</taxon>
        <taxon>Sphingomonadales</taxon>
        <taxon>Sphingomonadaceae</taxon>
        <taxon>Sphingopyxis</taxon>
        <taxon>environmental samples</taxon>
    </lineage>
</organism>
<feature type="region of interest" description="Disordered" evidence="1">
    <location>
        <begin position="1"/>
        <end position="23"/>
    </location>
</feature>
<dbReference type="RefSeq" id="WP_295323669.1">
    <property type="nucleotide sequence ID" value="NZ_LT598653.1"/>
</dbReference>
<dbReference type="KEGG" id="sphu:SPPYR_0661"/>
<dbReference type="InterPro" id="IPR049805">
    <property type="entry name" value="Lasso_benenodin"/>
</dbReference>
<reference evidence="2" key="1">
    <citation type="submission" date="2016-03" db="EMBL/GenBank/DDBJ databases">
        <authorList>
            <person name="Ploux O."/>
        </authorList>
    </citation>
    <scope>NUCLEOTIDE SEQUENCE</scope>
    <source>
        <strain evidence="2">UC10</strain>
    </source>
</reference>
<name>A0A1Y5PP82_9SPHN</name>
<accession>A0A1Y5PP82</accession>
<gene>
    <name evidence="2" type="ORF">SPPYR_0661</name>
</gene>
<dbReference type="AlphaFoldDB" id="A0A1Y5PP82"/>
<evidence type="ECO:0008006" key="3">
    <source>
        <dbReference type="Google" id="ProtNLM"/>
    </source>
</evidence>
<dbReference type="EMBL" id="LT598653">
    <property type="protein sequence ID" value="SBV31781.1"/>
    <property type="molecule type" value="Genomic_DNA"/>
</dbReference>
<evidence type="ECO:0000313" key="2">
    <source>
        <dbReference type="EMBL" id="SBV31781.1"/>
    </source>
</evidence>
<dbReference type="Pfam" id="PF24178">
    <property type="entry name" value="Subterisin"/>
    <property type="match status" value="1"/>
</dbReference>
<protein>
    <recommendedName>
        <fullName evidence="3">Benenodin family lasso peptide</fullName>
    </recommendedName>
</protein>
<proteinExistence type="predicted"/>
<evidence type="ECO:0000256" key="1">
    <source>
        <dbReference type="SAM" id="MobiDB-lite"/>
    </source>
</evidence>
<dbReference type="NCBIfam" id="NF033522">
    <property type="entry name" value="lasso_benenodin"/>
    <property type="match status" value="1"/>
</dbReference>